<feature type="transmembrane region" description="Helical" evidence="7">
    <location>
        <begin position="36"/>
        <end position="54"/>
    </location>
</feature>
<dbReference type="GO" id="GO:0065002">
    <property type="term" value="P:intracellular protein transmembrane transport"/>
    <property type="evidence" value="ECO:0007669"/>
    <property type="project" value="TreeGrafter"/>
</dbReference>
<accession>A0A250VQN7</accession>
<dbReference type="NCBIfam" id="TIGR00945">
    <property type="entry name" value="tatC"/>
    <property type="match status" value="1"/>
</dbReference>
<feature type="transmembrane region" description="Helical" evidence="7">
    <location>
        <begin position="101"/>
        <end position="121"/>
    </location>
</feature>
<comment type="similarity">
    <text evidence="7">Belongs to the TatC family.</text>
</comment>
<dbReference type="PRINTS" id="PR01840">
    <property type="entry name" value="TATCFAMILY"/>
</dbReference>
<feature type="transmembrane region" description="Helical" evidence="7">
    <location>
        <begin position="133"/>
        <end position="153"/>
    </location>
</feature>
<dbReference type="GO" id="GO:0033281">
    <property type="term" value="C:TAT protein transport complex"/>
    <property type="evidence" value="ECO:0007669"/>
    <property type="project" value="UniProtKB-UniRule"/>
</dbReference>
<evidence type="ECO:0000256" key="5">
    <source>
        <dbReference type="ARBA" id="ARBA00023010"/>
    </source>
</evidence>
<dbReference type="PANTHER" id="PTHR30371">
    <property type="entry name" value="SEC-INDEPENDENT PROTEIN TRANSLOCASE PROTEIN TATC"/>
    <property type="match status" value="1"/>
</dbReference>
<keyword evidence="7" id="KW-0813">Transport</keyword>
<gene>
    <name evidence="7 9" type="primary">tatC</name>
    <name evidence="9" type="ORF">SO3561_07973</name>
</gene>
<evidence type="ECO:0000313" key="9">
    <source>
        <dbReference type="EMBL" id="GAX56406.1"/>
    </source>
</evidence>
<evidence type="ECO:0000256" key="2">
    <source>
        <dbReference type="ARBA" id="ARBA00022692"/>
    </source>
</evidence>
<name>A0A250VQN7_STROL</name>
<keyword evidence="2 7" id="KW-0812">Transmembrane</keyword>
<feature type="transmembrane region" description="Helical" evidence="7">
    <location>
        <begin position="183"/>
        <end position="207"/>
    </location>
</feature>
<keyword evidence="3 7" id="KW-0653">Protein transport</keyword>
<dbReference type="HAMAP" id="MF_00902">
    <property type="entry name" value="TatC"/>
    <property type="match status" value="1"/>
</dbReference>
<evidence type="ECO:0000313" key="10">
    <source>
        <dbReference type="Proteomes" id="UP000217446"/>
    </source>
</evidence>
<evidence type="ECO:0000256" key="8">
    <source>
        <dbReference type="SAM" id="MobiDB-lite"/>
    </source>
</evidence>
<dbReference type="STRING" id="1963.AQJ27_42860"/>
<feature type="transmembrane region" description="Helical" evidence="7">
    <location>
        <begin position="242"/>
        <end position="262"/>
    </location>
</feature>
<keyword evidence="7" id="KW-1003">Cell membrane</keyword>
<organism evidence="9 10">
    <name type="scientific">Streptomyces olivochromogenes</name>
    <dbReference type="NCBI Taxonomy" id="1963"/>
    <lineage>
        <taxon>Bacteria</taxon>
        <taxon>Bacillati</taxon>
        <taxon>Actinomycetota</taxon>
        <taxon>Actinomycetes</taxon>
        <taxon>Kitasatosporales</taxon>
        <taxon>Streptomycetaceae</taxon>
        <taxon>Streptomyces</taxon>
    </lineage>
</organism>
<proteinExistence type="inferred from homology"/>
<evidence type="ECO:0000256" key="3">
    <source>
        <dbReference type="ARBA" id="ARBA00022927"/>
    </source>
</evidence>
<evidence type="ECO:0000256" key="1">
    <source>
        <dbReference type="ARBA" id="ARBA00004141"/>
    </source>
</evidence>
<keyword evidence="5 7" id="KW-0811">Translocation</keyword>
<comment type="function">
    <text evidence="7">Part of the twin-arginine translocation (Tat) system that transports large folded proteins containing a characteristic twin-arginine motif in their signal peptide across membranes. Together with TatB, TatC is part of a receptor directly interacting with Tat signal peptides.</text>
</comment>
<comment type="subcellular location">
    <subcellularLocation>
        <location evidence="7">Cell membrane</location>
        <topology evidence="7">Multi-pass membrane protein</topology>
    </subcellularLocation>
    <subcellularLocation>
        <location evidence="1">Membrane</location>
        <topology evidence="1">Multi-pass membrane protein</topology>
    </subcellularLocation>
</comment>
<protein>
    <recommendedName>
        <fullName evidence="7">Sec-independent protein translocase protein TatC</fullName>
    </recommendedName>
</protein>
<reference evidence="10" key="1">
    <citation type="submission" date="2017-05" db="EMBL/GenBank/DDBJ databases">
        <title>Streptomyces olivochromogenes NBRC 3561 whole genome shotgun sequence.</title>
        <authorList>
            <person name="Dohra H."/>
            <person name="Kodani S."/>
        </authorList>
    </citation>
    <scope>NUCLEOTIDE SEQUENCE [LARGE SCALE GENOMIC DNA]</scope>
    <source>
        <strain evidence="10">NBRC 3561</strain>
    </source>
</reference>
<dbReference type="Proteomes" id="UP000217446">
    <property type="component" value="Unassembled WGS sequence"/>
</dbReference>
<comment type="caution">
    <text evidence="9">The sequence shown here is derived from an EMBL/GenBank/DDBJ whole genome shotgun (WGS) entry which is preliminary data.</text>
</comment>
<dbReference type="InterPro" id="IPR002033">
    <property type="entry name" value="TatC"/>
</dbReference>
<dbReference type="AlphaFoldDB" id="A0A250VQN7"/>
<dbReference type="PANTHER" id="PTHR30371:SF0">
    <property type="entry name" value="SEC-INDEPENDENT PROTEIN TRANSLOCASE PROTEIN TATC, CHLOROPLASTIC-RELATED"/>
    <property type="match status" value="1"/>
</dbReference>
<evidence type="ECO:0000256" key="6">
    <source>
        <dbReference type="ARBA" id="ARBA00023136"/>
    </source>
</evidence>
<keyword evidence="4 7" id="KW-1133">Transmembrane helix</keyword>
<evidence type="ECO:0000256" key="7">
    <source>
        <dbReference type="HAMAP-Rule" id="MF_00902"/>
    </source>
</evidence>
<dbReference type="EMBL" id="BDQI01000026">
    <property type="protein sequence ID" value="GAX56406.1"/>
    <property type="molecule type" value="Genomic_DNA"/>
</dbReference>
<evidence type="ECO:0000256" key="4">
    <source>
        <dbReference type="ARBA" id="ARBA00022989"/>
    </source>
</evidence>
<keyword evidence="10" id="KW-1185">Reference proteome</keyword>
<comment type="subunit">
    <text evidence="7">The Tat system comprises two distinct complexes: a TatABC complex, containing multiple copies of TatA, TatB and TatC subunits, and a separate TatA complex, containing only TatA subunits. Substrates initially bind to the TatABC complex, which probably triggers association of the separate TatA complex to form the active translocon.</text>
</comment>
<feature type="region of interest" description="Disordered" evidence="8">
    <location>
        <begin position="284"/>
        <end position="310"/>
    </location>
</feature>
<dbReference type="RefSeq" id="WP_067381850.1">
    <property type="nucleotide sequence ID" value="NZ_BDQI01000026.1"/>
</dbReference>
<dbReference type="GO" id="GO:0009977">
    <property type="term" value="F:proton motive force dependent protein transmembrane transporter activity"/>
    <property type="evidence" value="ECO:0007669"/>
    <property type="project" value="TreeGrafter"/>
</dbReference>
<keyword evidence="6 7" id="KW-0472">Membrane</keyword>
<dbReference type="GO" id="GO:0043953">
    <property type="term" value="P:protein transport by the Tat complex"/>
    <property type="evidence" value="ECO:0007669"/>
    <property type="project" value="UniProtKB-UniRule"/>
</dbReference>
<feature type="transmembrane region" description="Helical" evidence="7">
    <location>
        <begin position="219"/>
        <end position="236"/>
    </location>
</feature>
<dbReference type="Pfam" id="PF00902">
    <property type="entry name" value="TatC"/>
    <property type="match status" value="1"/>
</dbReference>
<sequence length="310" mass="33162">MNGIHQGASAISMTPRKASKEVMPLTGHLRELRNRLAISILALAAATVAGWLIHDRLLQLLTGPACTLTHVHGVGRPTKECPNGLLVNTGLLSPLSLSFKVAVTAGFVMAVPVWSYQLWAFVAPGLYKKEKKYGLGFVAAAVPLFCLGGYLAYVTFPKGVETLAGFNPDTFSLSLPGDEFLDFFLRAVLVFGLSFELPLMLLLLNFLGILSAATLRRQWRTAVFAVFVFAAVATPTGDPITMIALAVPISLLLLAALAVATLHDRAKARRWAADLDSRLSDDEVSSLDLTPSSRAGATALQPRKPVDAAL</sequence>